<protein>
    <submittedName>
        <fullName evidence="2">Uncharacterized protein</fullName>
    </submittedName>
</protein>
<evidence type="ECO:0000256" key="1">
    <source>
        <dbReference type="SAM" id="SignalP"/>
    </source>
</evidence>
<feature type="chain" id="PRO_5001529109" evidence="1">
    <location>
        <begin position="22"/>
        <end position="208"/>
    </location>
</feature>
<evidence type="ECO:0000313" key="3">
    <source>
        <dbReference type="Proteomes" id="UP000053237"/>
    </source>
</evidence>
<reference evidence="2 3" key="1">
    <citation type="submission" date="2012-05" db="EMBL/GenBank/DDBJ databases">
        <title>Recombination and specialization in a pathogen metapopulation.</title>
        <authorList>
            <person name="Gardiner A."/>
            <person name="Kemen E."/>
            <person name="Schultz-Larsen T."/>
            <person name="MacLean D."/>
            <person name="Van Oosterhout C."/>
            <person name="Jones J.D.G."/>
        </authorList>
    </citation>
    <scope>NUCLEOTIDE SEQUENCE [LARGE SCALE GENOMIC DNA]</scope>
    <source>
        <strain evidence="2 3">Ac Nc2</strain>
    </source>
</reference>
<dbReference type="EMBL" id="CAIX01000497">
    <property type="protein sequence ID" value="CCI10988.1"/>
    <property type="molecule type" value="Genomic_DNA"/>
</dbReference>
<keyword evidence="1" id="KW-0732">Signal</keyword>
<evidence type="ECO:0000313" key="2">
    <source>
        <dbReference type="EMBL" id="CCI10988.1"/>
    </source>
</evidence>
<keyword evidence="3" id="KW-1185">Reference proteome</keyword>
<dbReference type="AlphaFoldDB" id="A0A024FV20"/>
<feature type="signal peptide" evidence="1">
    <location>
        <begin position="1"/>
        <end position="21"/>
    </location>
</feature>
<accession>A0A024FV20</accession>
<gene>
    <name evidence="2" type="ORF">BN9_121790</name>
</gene>
<proteinExistence type="predicted"/>
<comment type="caution">
    <text evidence="2">The sequence shown here is derived from an EMBL/GenBank/DDBJ whole genome shotgun (WGS) entry which is preliminary data.</text>
</comment>
<name>A0A024FV20_9STRA</name>
<organism evidence="2 3">
    <name type="scientific">Albugo candida</name>
    <dbReference type="NCBI Taxonomy" id="65357"/>
    <lineage>
        <taxon>Eukaryota</taxon>
        <taxon>Sar</taxon>
        <taxon>Stramenopiles</taxon>
        <taxon>Oomycota</taxon>
        <taxon>Peronosporomycetes</taxon>
        <taxon>Albuginales</taxon>
        <taxon>Albuginaceae</taxon>
        <taxon>Albugo</taxon>
    </lineage>
</organism>
<dbReference type="Proteomes" id="UP000053237">
    <property type="component" value="Unassembled WGS sequence"/>
</dbReference>
<sequence>MTISKPLAAALILVSTQIANTQQANTQIVNPPQANPGNAKSNVLELIEFRGNCKEFAIATSEFYEDCVTKGNFFSSPTDTCRTTLEKTIEAIASQTILAFKTGGSSTVLAPEFITIRYIANAINKYFTEKPGIIKTEEPQDNVNKYVHTIYSYMMSVIPEKWANIQRYVYDKKSDHAIEHAFFLNVFGIFVTFKCIPPIPKMEIVPKK</sequence>
<dbReference type="InParanoid" id="A0A024FV20"/>